<reference evidence="4 5" key="1">
    <citation type="submission" date="2016-10" db="EMBL/GenBank/DDBJ databases">
        <authorList>
            <person name="de Groot N.N."/>
        </authorList>
    </citation>
    <scope>NUCLEOTIDE SEQUENCE [LARGE SCALE GENOMIC DNA]</scope>
    <source>
        <strain evidence="4 5">CGMCC 4.5598</strain>
    </source>
</reference>
<dbReference type="RefSeq" id="WP_091084416.1">
    <property type="nucleotide sequence ID" value="NZ_FOHX01000007.1"/>
</dbReference>
<dbReference type="Pfam" id="PF20256">
    <property type="entry name" value="MoCoBD_2"/>
    <property type="match status" value="2"/>
</dbReference>
<dbReference type="SMART" id="SM01008">
    <property type="entry name" value="Ald_Xan_dh_C"/>
    <property type="match status" value="1"/>
</dbReference>
<dbReference type="STRING" id="568860.SAMN05421811_107120"/>
<feature type="domain" description="Aldehyde oxidase/xanthine dehydrogenase a/b hammerhead" evidence="3">
    <location>
        <begin position="11"/>
        <end position="115"/>
    </location>
</feature>
<organism evidence="4 5">
    <name type="scientific">Nonomuraea wenchangensis</name>
    <dbReference type="NCBI Taxonomy" id="568860"/>
    <lineage>
        <taxon>Bacteria</taxon>
        <taxon>Bacillati</taxon>
        <taxon>Actinomycetota</taxon>
        <taxon>Actinomycetes</taxon>
        <taxon>Streptosporangiales</taxon>
        <taxon>Streptosporangiaceae</taxon>
        <taxon>Nonomuraea</taxon>
    </lineage>
</organism>
<dbReference type="OrthoDB" id="9758509at2"/>
<evidence type="ECO:0000313" key="4">
    <source>
        <dbReference type="EMBL" id="SEU19460.1"/>
    </source>
</evidence>
<dbReference type="InterPro" id="IPR036856">
    <property type="entry name" value="Ald_Oxase/Xan_DH_a/b_sf"/>
</dbReference>
<name>A0A1I0K696_9ACTN</name>
<dbReference type="Gene3D" id="3.90.1170.50">
    <property type="entry name" value="Aldehyde oxidase/xanthine dehydrogenase, a/b hammerhead"/>
    <property type="match status" value="1"/>
</dbReference>
<keyword evidence="5" id="KW-1185">Reference proteome</keyword>
<dbReference type="Pfam" id="PF02738">
    <property type="entry name" value="MoCoBD_1"/>
    <property type="match status" value="1"/>
</dbReference>
<evidence type="ECO:0000256" key="2">
    <source>
        <dbReference type="ARBA" id="ARBA00023002"/>
    </source>
</evidence>
<proteinExistence type="predicted"/>
<dbReference type="InterPro" id="IPR000674">
    <property type="entry name" value="Ald_Oxase/Xan_DH_a/b"/>
</dbReference>
<keyword evidence="2" id="KW-0560">Oxidoreductase</keyword>
<dbReference type="Gene3D" id="3.30.365.10">
    <property type="entry name" value="Aldehyde oxidase/xanthine dehydrogenase, molybdopterin binding domain"/>
    <property type="match status" value="4"/>
</dbReference>
<dbReference type="GO" id="GO:0005506">
    <property type="term" value="F:iron ion binding"/>
    <property type="evidence" value="ECO:0007669"/>
    <property type="project" value="InterPro"/>
</dbReference>
<dbReference type="Proteomes" id="UP000199361">
    <property type="component" value="Unassembled WGS sequence"/>
</dbReference>
<dbReference type="EMBL" id="FOHX01000007">
    <property type="protein sequence ID" value="SEU19460.1"/>
    <property type="molecule type" value="Genomic_DNA"/>
</dbReference>
<dbReference type="InterPro" id="IPR016208">
    <property type="entry name" value="Ald_Oxase/xanthine_DH-like"/>
</dbReference>
<dbReference type="AlphaFoldDB" id="A0A1I0K696"/>
<dbReference type="InterPro" id="IPR008274">
    <property type="entry name" value="AldOxase/xan_DH_MoCoBD1"/>
</dbReference>
<dbReference type="InterPro" id="IPR046867">
    <property type="entry name" value="AldOxase/xan_DH_MoCoBD2"/>
</dbReference>
<evidence type="ECO:0000313" key="5">
    <source>
        <dbReference type="Proteomes" id="UP000199361"/>
    </source>
</evidence>
<protein>
    <submittedName>
        <fullName evidence="4">Xanthine dehydrogenase YagR molybdenum-binding subunit</fullName>
    </submittedName>
</protein>
<dbReference type="SUPFAM" id="SSF56003">
    <property type="entry name" value="Molybdenum cofactor-binding domain"/>
    <property type="match status" value="1"/>
</dbReference>
<keyword evidence="1" id="KW-0500">Molybdenum</keyword>
<evidence type="ECO:0000256" key="1">
    <source>
        <dbReference type="ARBA" id="ARBA00022505"/>
    </source>
</evidence>
<dbReference type="Pfam" id="PF01315">
    <property type="entry name" value="Ald_Xan_dh_C"/>
    <property type="match status" value="1"/>
</dbReference>
<dbReference type="SUPFAM" id="SSF54665">
    <property type="entry name" value="CO dehydrogenase molybdoprotein N-domain-like"/>
    <property type="match status" value="1"/>
</dbReference>
<dbReference type="PANTHER" id="PTHR11908">
    <property type="entry name" value="XANTHINE DEHYDROGENASE"/>
    <property type="match status" value="1"/>
</dbReference>
<accession>A0A1I0K696</accession>
<dbReference type="GO" id="GO:0016491">
    <property type="term" value="F:oxidoreductase activity"/>
    <property type="evidence" value="ECO:0007669"/>
    <property type="project" value="UniProtKB-KW"/>
</dbReference>
<sequence>MNRVEGRVKVTGLATYAAEYPVEGVAYAYPVQSLIAKGRVARVDAAAALDLPGVLAVLSVADPPELAEDADAELALFQRREVAYRGQIIAAVVAETYDQARAAADAVRVEYEPADHDVSLRADHPGLYRPEVVNPNFPSDTEQGDLEAGLAQAAAVVDVTYTTPVLHNNAMEPHAALAVWDAEGTLLVYDSTQGATTDRDMIAKTLGLPRGRVRVVARHVGGGFGSKGTTRPHAVLAALAARVTDRPVKVALTRQQMYDVTGYRTPTIQRLRLGADGEGRLTALEHVAYEQSSTLKEFAEQTAVPARVMYATPALRTAHRLVRLDVATPSWMRAPGECPGMYALESAMDELACATGIDPVELRLRNEPETEPGSGLPFSSRDLAGCLREGARRFGWERRDPEPGVRRDGEWLIGTGVAASTYPSKRSPCQAVACVRDGGFLVQVAAADIGTGARTALTRIAAETLGVAPDRVHVELGDSDLPAAPVAGGSMGTASWGSAVVRACEELKKDGREGRADTAEEVGQDSELARHAFGAQFAEVRVSAVTGEIRVSRLLGVFAAGRIVDARLARSQFIGGMTMGLGMALMEETLTDEEFGGFLRRDLAQYHIPACADVPDVEAVWLEEEDERLNPMGSKGIGEIGIVGTAAAIGNAVHHATGHRVRELPITPAKIVMARF</sequence>
<evidence type="ECO:0000259" key="3">
    <source>
        <dbReference type="SMART" id="SM01008"/>
    </source>
</evidence>
<gene>
    <name evidence="4" type="ORF">SAMN05421811_107120</name>
</gene>
<dbReference type="PANTHER" id="PTHR11908:SF132">
    <property type="entry name" value="ALDEHYDE OXIDASE 1-RELATED"/>
    <property type="match status" value="1"/>
</dbReference>
<dbReference type="InterPro" id="IPR037165">
    <property type="entry name" value="AldOxase/xan_DH_Mopterin-bd_sf"/>
</dbReference>